<evidence type="ECO:0000313" key="3">
    <source>
        <dbReference type="EMBL" id="QPH55868.1"/>
    </source>
</evidence>
<evidence type="ECO:0000256" key="1">
    <source>
        <dbReference type="ARBA" id="ARBA00010759"/>
    </source>
</evidence>
<dbReference type="EC" id="3.5.1.88" evidence="2"/>
<comment type="function">
    <text evidence="2">Removes the formyl group from the N-terminal Met of newly synthesized proteins. Requires at least a dipeptide for an efficient rate of reaction. N-terminal L-methionine is a prerequisite for activity but the enzyme has broad specificity at other positions.</text>
</comment>
<gene>
    <name evidence="2" type="primary">def</name>
    <name evidence="3" type="ORF">I0K15_09150</name>
</gene>
<keyword evidence="2" id="KW-0408">Iron</keyword>
<dbReference type="Gene3D" id="3.90.45.10">
    <property type="entry name" value="Peptide deformylase"/>
    <property type="match status" value="1"/>
</dbReference>
<dbReference type="InterPro" id="IPR036821">
    <property type="entry name" value="Peptide_deformylase_sf"/>
</dbReference>
<evidence type="ECO:0000256" key="2">
    <source>
        <dbReference type="HAMAP-Rule" id="MF_00163"/>
    </source>
</evidence>
<evidence type="ECO:0000313" key="4">
    <source>
        <dbReference type="Proteomes" id="UP000594800"/>
    </source>
</evidence>
<keyword evidence="2" id="KW-0648">Protein biosynthesis</keyword>
<protein>
    <recommendedName>
        <fullName evidence="2">Peptide deformylase</fullName>
        <shortName evidence="2">PDF</shortName>
        <ecNumber evidence="2">3.5.1.88</ecNumber>
    </recommendedName>
    <alternativeName>
        <fullName evidence="2">Polypeptide deformylase</fullName>
    </alternativeName>
</protein>
<dbReference type="RefSeq" id="WP_196105130.1">
    <property type="nucleotide sequence ID" value="NZ_CP064942.1"/>
</dbReference>
<dbReference type="InterPro" id="IPR023635">
    <property type="entry name" value="Peptide_deformylase"/>
</dbReference>
<reference evidence="3 4" key="1">
    <citation type="submission" date="2020-11" db="EMBL/GenBank/DDBJ databases">
        <title>Description of Pontivivens ytuae sp. nov. isolated from deep sea sediment of Mariana Trench.</title>
        <authorList>
            <person name="Wang Z."/>
            <person name="Sun Q.-L."/>
            <person name="Xu X.-D."/>
            <person name="Tang Y.-Z."/>
            <person name="Zhang J."/>
        </authorList>
    </citation>
    <scope>NUCLEOTIDE SEQUENCE [LARGE SCALE GENOMIC DNA]</scope>
    <source>
        <strain evidence="3 4">MT2928</strain>
    </source>
</reference>
<dbReference type="GO" id="GO:0042586">
    <property type="term" value="F:peptide deformylase activity"/>
    <property type="evidence" value="ECO:0007669"/>
    <property type="project" value="UniProtKB-UniRule"/>
</dbReference>
<feature type="binding site" evidence="2">
    <location>
        <position position="99"/>
    </location>
    <ligand>
        <name>Fe cation</name>
        <dbReference type="ChEBI" id="CHEBI:24875"/>
    </ligand>
</feature>
<keyword evidence="2" id="KW-0479">Metal-binding</keyword>
<accession>A0A7S9QEA9</accession>
<dbReference type="HAMAP" id="MF_00163">
    <property type="entry name" value="Pep_deformylase"/>
    <property type="match status" value="1"/>
</dbReference>
<sequence>MRTIVEVPDPILSRVAAPVVRFNPWLDALIADMARIRREMGGAGIAAPQVGESLRVFLLDARRADGTVAEHHAGIEPMVVVNPRITRTGDDIERGAEGCLSIPSTLLPEGRIEVMRPVSITWEGLSPGGEPIGGALSGFAARAFQHEMDHLDGILITDPARRLDP</sequence>
<comment type="similarity">
    <text evidence="1 2">Belongs to the polypeptide deformylase family.</text>
</comment>
<dbReference type="PIRSF" id="PIRSF004749">
    <property type="entry name" value="Pep_def"/>
    <property type="match status" value="1"/>
</dbReference>
<dbReference type="GO" id="GO:0006412">
    <property type="term" value="P:translation"/>
    <property type="evidence" value="ECO:0007669"/>
    <property type="project" value="UniProtKB-UniRule"/>
</dbReference>
<feature type="active site" evidence="2">
    <location>
        <position position="147"/>
    </location>
</feature>
<name>A0A7S9QEA9_9RHOB</name>
<dbReference type="Proteomes" id="UP000594800">
    <property type="component" value="Chromosome"/>
</dbReference>
<comment type="catalytic activity">
    <reaction evidence="2">
        <text>N-terminal N-formyl-L-methionyl-[peptide] + H2O = N-terminal L-methionyl-[peptide] + formate</text>
        <dbReference type="Rhea" id="RHEA:24420"/>
        <dbReference type="Rhea" id="RHEA-COMP:10639"/>
        <dbReference type="Rhea" id="RHEA-COMP:10640"/>
        <dbReference type="ChEBI" id="CHEBI:15377"/>
        <dbReference type="ChEBI" id="CHEBI:15740"/>
        <dbReference type="ChEBI" id="CHEBI:49298"/>
        <dbReference type="ChEBI" id="CHEBI:64731"/>
        <dbReference type="EC" id="3.5.1.88"/>
    </reaction>
</comment>
<dbReference type="EMBL" id="CP064942">
    <property type="protein sequence ID" value="QPH55868.1"/>
    <property type="molecule type" value="Genomic_DNA"/>
</dbReference>
<dbReference type="CDD" id="cd00487">
    <property type="entry name" value="Pep_deformylase"/>
    <property type="match status" value="1"/>
</dbReference>
<feature type="binding site" evidence="2">
    <location>
        <position position="150"/>
    </location>
    <ligand>
        <name>Fe cation</name>
        <dbReference type="ChEBI" id="CHEBI:24875"/>
    </ligand>
</feature>
<dbReference type="PANTHER" id="PTHR10458">
    <property type="entry name" value="PEPTIDE DEFORMYLASE"/>
    <property type="match status" value="1"/>
</dbReference>
<keyword evidence="2" id="KW-0378">Hydrolase</keyword>
<proteinExistence type="inferred from homology"/>
<dbReference type="Pfam" id="PF01327">
    <property type="entry name" value="Pep_deformylase"/>
    <property type="match status" value="1"/>
</dbReference>
<dbReference type="SUPFAM" id="SSF56420">
    <property type="entry name" value="Peptide deformylase"/>
    <property type="match status" value="1"/>
</dbReference>
<comment type="cofactor">
    <cofactor evidence="2">
        <name>Fe(2+)</name>
        <dbReference type="ChEBI" id="CHEBI:29033"/>
    </cofactor>
    <text evidence="2">Binds 1 Fe(2+) ion.</text>
</comment>
<dbReference type="GO" id="GO:0046872">
    <property type="term" value="F:metal ion binding"/>
    <property type="evidence" value="ECO:0007669"/>
    <property type="project" value="UniProtKB-KW"/>
</dbReference>
<organism evidence="3 4">
    <name type="scientific">Pontivivens ytuae</name>
    <dbReference type="NCBI Taxonomy" id="2789856"/>
    <lineage>
        <taxon>Bacteria</taxon>
        <taxon>Pseudomonadati</taxon>
        <taxon>Pseudomonadota</taxon>
        <taxon>Alphaproteobacteria</taxon>
        <taxon>Rhodobacterales</taxon>
        <taxon>Paracoccaceae</taxon>
        <taxon>Pontivivens</taxon>
    </lineage>
</organism>
<keyword evidence="4" id="KW-1185">Reference proteome</keyword>
<dbReference type="AlphaFoldDB" id="A0A7S9QEA9"/>
<dbReference type="KEGG" id="poz:I0K15_09150"/>
<dbReference type="PANTHER" id="PTHR10458:SF22">
    <property type="entry name" value="PEPTIDE DEFORMYLASE"/>
    <property type="match status" value="1"/>
</dbReference>
<feature type="binding site" evidence="2">
    <location>
        <position position="146"/>
    </location>
    <ligand>
        <name>Fe cation</name>
        <dbReference type="ChEBI" id="CHEBI:24875"/>
    </ligand>
</feature>
<dbReference type="PRINTS" id="PR01576">
    <property type="entry name" value="PDEFORMYLASE"/>
</dbReference>